<dbReference type="CDD" id="cd06558">
    <property type="entry name" value="crotonase-like"/>
    <property type="match status" value="1"/>
</dbReference>
<keyword evidence="6" id="KW-1185">Reference proteome</keyword>
<evidence type="ECO:0000256" key="3">
    <source>
        <dbReference type="ARBA" id="ARBA00022801"/>
    </source>
</evidence>
<dbReference type="GO" id="GO:0005829">
    <property type="term" value="C:cytosol"/>
    <property type="evidence" value="ECO:0007669"/>
    <property type="project" value="TreeGrafter"/>
</dbReference>
<dbReference type="NCBIfam" id="NF004127">
    <property type="entry name" value="PRK05617.1"/>
    <property type="match status" value="1"/>
</dbReference>
<dbReference type="Pfam" id="PF16113">
    <property type="entry name" value="ECH_2"/>
    <property type="match status" value="1"/>
</dbReference>
<dbReference type="InterPro" id="IPR029045">
    <property type="entry name" value="ClpP/crotonase-like_dom_sf"/>
</dbReference>
<dbReference type="PANTHER" id="PTHR43176:SF3">
    <property type="entry name" value="3-HYDROXYISOBUTYRYL-COA HYDROLASE, MITOCHONDRIAL"/>
    <property type="match status" value="1"/>
</dbReference>
<dbReference type="GO" id="GO:0006574">
    <property type="term" value="P:L-valine catabolic process"/>
    <property type="evidence" value="ECO:0007669"/>
    <property type="project" value="TreeGrafter"/>
</dbReference>
<dbReference type="OrthoDB" id="9790967at2"/>
<evidence type="ECO:0000259" key="4">
    <source>
        <dbReference type="Pfam" id="PF16113"/>
    </source>
</evidence>
<evidence type="ECO:0000313" key="6">
    <source>
        <dbReference type="Proteomes" id="UP000198704"/>
    </source>
</evidence>
<dbReference type="InterPro" id="IPR032259">
    <property type="entry name" value="HIBYL-CoA-H"/>
</dbReference>
<reference evidence="6" key="1">
    <citation type="submission" date="2016-10" db="EMBL/GenBank/DDBJ databases">
        <authorList>
            <person name="Varghese N."/>
            <person name="Submissions S."/>
        </authorList>
    </citation>
    <scope>NUCLEOTIDE SEQUENCE [LARGE SCALE GENOMIC DNA]</scope>
    <source>
        <strain evidence="6">BL47</strain>
    </source>
</reference>
<protein>
    <recommendedName>
        <fullName evidence="2">3-hydroxyisobutyryl-CoA hydrolase</fullName>
        <ecNumber evidence="2">3.1.2.4</ecNumber>
    </recommendedName>
</protein>
<dbReference type="InterPro" id="IPR045004">
    <property type="entry name" value="ECH_dom"/>
</dbReference>
<organism evidence="5 6">
    <name type="scientific">Methylobacterium phyllostachyos</name>
    <dbReference type="NCBI Taxonomy" id="582672"/>
    <lineage>
        <taxon>Bacteria</taxon>
        <taxon>Pseudomonadati</taxon>
        <taxon>Pseudomonadota</taxon>
        <taxon>Alphaproteobacteria</taxon>
        <taxon>Hyphomicrobiales</taxon>
        <taxon>Methylobacteriaceae</taxon>
        <taxon>Methylobacterium</taxon>
    </lineage>
</organism>
<proteinExistence type="predicted"/>
<dbReference type="PANTHER" id="PTHR43176">
    <property type="entry name" value="3-HYDROXYISOBUTYRYL-COA HYDROLASE-RELATED"/>
    <property type="match status" value="1"/>
</dbReference>
<name>A0A1H0J2U4_9HYPH</name>
<dbReference type="Gene3D" id="3.90.226.10">
    <property type="entry name" value="2-enoyl-CoA Hydratase, Chain A, domain 1"/>
    <property type="match status" value="1"/>
</dbReference>
<dbReference type="RefSeq" id="WP_091721475.1">
    <property type="nucleotide sequence ID" value="NZ_FNHS01000021.1"/>
</dbReference>
<dbReference type="Proteomes" id="UP000198704">
    <property type="component" value="Unassembled WGS sequence"/>
</dbReference>
<evidence type="ECO:0000256" key="1">
    <source>
        <dbReference type="ARBA" id="ARBA00001709"/>
    </source>
</evidence>
<feature type="domain" description="Enoyl-CoA hydratase/isomerase" evidence="4">
    <location>
        <begin position="13"/>
        <end position="335"/>
    </location>
</feature>
<evidence type="ECO:0000313" key="5">
    <source>
        <dbReference type="EMBL" id="SDO37843.1"/>
    </source>
</evidence>
<dbReference type="SUPFAM" id="SSF52096">
    <property type="entry name" value="ClpP/crotonase"/>
    <property type="match status" value="1"/>
</dbReference>
<dbReference type="AlphaFoldDB" id="A0A1H0J2U4"/>
<dbReference type="EC" id="3.1.2.4" evidence="2"/>
<sequence length="353" mass="37558">MSDVIVERVGALGRLRLNRPKALNALTHGMVGEIDRALDQFSADPGIAAVLLTGEGERGLCAGGDLRTLYDSTDLVEAERFWRDEYRLDARIAQYEKPFVAVMDGITMGGGVGLAGHAAHRIATERSRIAMPETGIGYFPDVGGTWLLPRAPGEVGTYLGLTGEPMGAADAIFCNFADALVPSAALPDLIDTLAALPPDAGDAGVRDVIARLAQDPGPAPLAAHRDVIDRCFAFDMVDEILSALDAAGSDFAAATRKTMLTKAPTSLVLTLCLLRLGRSAPNLEACLEREFHASLAILAEGDLREGIRAAVIDKDKNPRWNPASLDAVDPARIARWLERRAEPVFSGARTGPV</sequence>
<dbReference type="EMBL" id="FNHS01000021">
    <property type="protein sequence ID" value="SDO37843.1"/>
    <property type="molecule type" value="Genomic_DNA"/>
</dbReference>
<dbReference type="GO" id="GO:0003860">
    <property type="term" value="F:3-hydroxyisobutyryl-CoA hydrolase activity"/>
    <property type="evidence" value="ECO:0007669"/>
    <property type="project" value="UniProtKB-EC"/>
</dbReference>
<comment type="catalytic activity">
    <reaction evidence="1">
        <text>3-hydroxy-2-methylpropanoyl-CoA + H2O = 3-hydroxy-2-methylpropanoate + CoA + H(+)</text>
        <dbReference type="Rhea" id="RHEA:20888"/>
        <dbReference type="ChEBI" id="CHEBI:11805"/>
        <dbReference type="ChEBI" id="CHEBI:15377"/>
        <dbReference type="ChEBI" id="CHEBI:15378"/>
        <dbReference type="ChEBI" id="CHEBI:57287"/>
        <dbReference type="ChEBI" id="CHEBI:57340"/>
        <dbReference type="EC" id="3.1.2.4"/>
    </reaction>
</comment>
<gene>
    <name evidence="5" type="ORF">SAMN05216360_12119</name>
</gene>
<keyword evidence="3" id="KW-0378">Hydrolase</keyword>
<accession>A0A1H0J2U4</accession>
<evidence type="ECO:0000256" key="2">
    <source>
        <dbReference type="ARBA" id="ARBA00011915"/>
    </source>
</evidence>
<dbReference type="STRING" id="582672.SAMN05216360_12119"/>